<dbReference type="Pfam" id="PF02548">
    <property type="entry name" value="Pantoate_transf"/>
    <property type="match status" value="1"/>
</dbReference>
<evidence type="ECO:0000256" key="5">
    <source>
        <dbReference type="ARBA" id="ARBA00022679"/>
    </source>
</evidence>
<dbReference type="NCBIfam" id="NF001452">
    <property type="entry name" value="PRK00311.1"/>
    <property type="match status" value="1"/>
</dbReference>
<dbReference type="CDD" id="cd06557">
    <property type="entry name" value="KPHMT-like"/>
    <property type="match status" value="1"/>
</dbReference>
<accession>A0AB39KSC1</accession>
<comment type="similarity">
    <text evidence="2 7">Belongs to the PanB family.</text>
</comment>
<keyword evidence="5 7" id="KW-0808">Transferase</keyword>
<feature type="active site" description="Proton acceptor" evidence="7 8">
    <location>
        <position position="187"/>
    </location>
</feature>
<evidence type="ECO:0000256" key="1">
    <source>
        <dbReference type="ARBA" id="ARBA00005033"/>
    </source>
</evidence>
<evidence type="ECO:0000256" key="3">
    <source>
        <dbReference type="ARBA" id="ARBA00011424"/>
    </source>
</evidence>
<evidence type="ECO:0000256" key="7">
    <source>
        <dbReference type="HAMAP-Rule" id="MF_00156"/>
    </source>
</evidence>
<dbReference type="GO" id="GO:0000287">
    <property type="term" value="F:magnesium ion binding"/>
    <property type="evidence" value="ECO:0007669"/>
    <property type="project" value="TreeGrafter"/>
</dbReference>
<feature type="binding site" evidence="7 9">
    <location>
        <position position="119"/>
    </location>
    <ligand>
        <name>3-methyl-2-oxobutanoate</name>
        <dbReference type="ChEBI" id="CHEBI:11851"/>
    </ligand>
</feature>
<evidence type="ECO:0000313" key="11">
    <source>
        <dbReference type="EMBL" id="XDO96386.1"/>
    </source>
</evidence>
<keyword evidence="4 7" id="KW-0566">Pantothenate biosynthesis</keyword>
<name>A0AB39KSC1_9CAUL</name>
<dbReference type="GO" id="GO:0015940">
    <property type="term" value="P:pantothenate biosynthetic process"/>
    <property type="evidence" value="ECO:0007669"/>
    <property type="project" value="UniProtKB-UniRule"/>
</dbReference>
<comment type="function">
    <text evidence="6 7">Catalyzes the reversible reaction in which hydroxymethyl group from 5,10-methylenetetrahydrofolate is transferred onto alpha-ketoisovalerate to form ketopantoate.</text>
</comment>
<organism evidence="11">
    <name type="scientific">Caulobacter sp. 73W</name>
    <dbReference type="NCBI Taxonomy" id="3161137"/>
    <lineage>
        <taxon>Bacteria</taxon>
        <taxon>Pseudomonadati</taxon>
        <taxon>Pseudomonadota</taxon>
        <taxon>Alphaproteobacteria</taxon>
        <taxon>Caulobacterales</taxon>
        <taxon>Caulobacteraceae</taxon>
        <taxon>Caulobacter</taxon>
    </lineage>
</organism>
<comment type="catalytic activity">
    <reaction evidence="7">
        <text>(6R)-5,10-methylene-5,6,7,8-tetrahydrofolate + 3-methyl-2-oxobutanoate + H2O = 2-dehydropantoate + (6S)-5,6,7,8-tetrahydrofolate</text>
        <dbReference type="Rhea" id="RHEA:11824"/>
        <dbReference type="ChEBI" id="CHEBI:11561"/>
        <dbReference type="ChEBI" id="CHEBI:11851"/>
        <dbReference type="ChEBI" id="CHEBI:15377"/>
        <dbReference type="ChEBI" id="CHEBI:15636"/>
        <dbReference type="ChEBI" id="CHEBI:57453"/>
        <dbReference type="EC" id="2.1.2.11"/>
    </reaction>
</comment>
<dbReference type="AlphaFoldDB" id="A0AB39KSC1"/>
<feature type="binding site" evidence="7 9">
    <location>
        <begin position="51"/>
        <end position="52"/>
    </location>
    <ligand>
        <name>3-methyl-2-oxobutanoate</name>
        <dbReference type="ChEBI" id="CHEBI:11851"/>
    </ligand>
</feature>
<dbReference type="InterPro" id="IPR003700">
    <property type="entry name" value="Pantoate_hydroxy_MeTrfase"/>
</dbReference>
<comment type="subcellular location">
    <subcellularLocation>
        <location evidence="7">Cytoplasm</location>
    </subcellularLocation>
</comment>
<evidence type="ECO:0000256" key="9">
    <source>
        <dbReference type="PIRSR" id="PIRSR000388-2"/>
    </source>
</evidence>
<dbReference type="NCBIfam" id="TIGR00222">
    <property type="entry name" value="panB"/>
    <property type="match status" value="1"/>
</dbReference>
<keyword evidence="7" id="KW-0963">Cytoplasm</keyword>
<proteinExistence type="inferred from homology"/>
<dbReference type="PIRSF" id="PIRSF000388">
    <property type="entry name" value="Pantoate_hydroxy_MeTrfase"/>
    <property type="match status" value="1"/>
</dbReference>
<evidence type="ECO:0000256" key="2">
    <source>
        <dbReference type="ARBA" id="ARBA00008676"/>
    </source>
</evidence>
<dbReference type="GO" id="GO:0005737">
    <property type="term" value="C:cytoplasm"/>
    <property type="evidence" value="ECO:0007669"/>
    <property type="project" value="UniProtKB-SubCell"/>
</dbReference>
<feature type="binding site" evidence="7 9">
    <location>
        <position position="90"/>
    </location>
    <ligand>
        <name>3-methyl-2-oxobutanoate</name>
        <dbReference type="ChEBI" id="CHEBI:11851"/>
    </ligand>
</feature>
<protein>
    <recommendedName>
        <fullName evidence="7">3-methyl-2-oxobutanoate hydroxymethyltransferase</fullName>
        <ecNumber evidence="7">2.1.2.11</ecNumber>
    </recommendedName>
    <alternativeName>
        <fullName evidence="7">Ketopantoate hydroxymethyltransferase</fullName>
        <shortName evidence="7">KPHMT</shortName>
    </alternativeName>
</protein>
<feature type="binding site" evidence="7 10">
    <location>
        <position position="51"/>
    </location>
    <ligand>
        <name>Mg(2+)</name>
        <dbReference type="ChEBI" id="CHEBI:18420"/>
    </ligand>
</feature>
<evidence type="ECO:0000256" key="4">
    <source>
        <dbReference type="ARBA" id="ARBA00022655"/>
    </source>
</evidence>
<reference evidence="11" key="1">
    <citation type="submission" date="2024-06" db="EMBL/GenBank/DDBJ databases">
        <title>Caulobacter inopinatus, sp. nov.</title>
        <authorList>
            <person name="Donachie S.P."/>
        </authorList>
    </citation>
    <scope>NUCLEOTIDE SEQUENCE</scope>
    <source>
        <strain evidence="11">73W</strain>
    </source>
</reference>
<gene>
    <name evidence="7 11" type="primary">panB</name>
    <name evidence="11" type="ORF">ABOZ73_16665</name>
</gene>
<dbReference type="PANTHER" id="PTHR20881">
    <property type="entry name" value="3-METHYL-2-OXOBUTANOATE HYDROXYMETHYLTRANSFERASE"/>
    <property type="match status" value="1"/>
</dbReference>
<dbReference type="RefSeq" id="WP_369059238.1">
    <property type="nucleotide sequence ID" value="NZ_CP158375.1"/>
</dbReference>
<keyword evidence="7 10" id="KW-0460">Magnesium</keyword>
<dbReference type="HAMAP" id="MF_00156">
    <property type="entry name" value="PanB"/>
    <property type="match status" value="1"/>
</dbReference>
<dbReference type="InterPro" id="IPR040442">
    <property type="entry name" value="Pyrv_kinase-like_dom_sf"/>
</dbReference>
<feature type="binding site" evidence="7 10">
    <location>
        <position position="121"/>
    </location>
    <ligand>
        <name>Mg(2+)</name>
        <dbReference type="ChEBI" id="CHEBI:18420"/>
    </ligand>
</feature>
<dbReference type="EMBL" id="CP158375">
    <property type="protein sequence ID" value="XDO96386.1"/>
    <property type="molecule type" value="Genomic_DNA"/>
</dbReference>
<comment type="subunit">
    <text evidence="3 7">Homodecamer; pentamer of dimers.</text>
</comment>
<evidence type="ECO:0000256" key="8">
    <source>
        <dbReference type="PIRSR" id="PIRSR000388-1"/>
    </source>
</evidence>
<comment type="cofactor">
    <cofactor evidence="7 10">
        <name>Mg(2+)</name>
        <dbReference type="ChEBI" id="CHEBI:18420"/>
    </cofactor>
    <text evidence="7 10">Binds 1 Mg(2+) ion per subunit.</text>
</comment>
<evidence type="ECO:0000256" key="6">
    <source>
        <dbReference type="ARBA" id="ARBA00056497"/>
    </source>
</evidence>
<dbReference type="InterPro" id="IPR015813">
    <property type="entry name" value="Pyrv/PenolPyrv_kinase-like_dom"/>
</dbReference>
<keyword evidence="7 10" id="KW-0479">Metal-binding</keyword>
<sequence>MSATISQKSVTTLDLAAMKARGEKIAMLTAYDYTSAILAERAGVPVLLVGDSLGMVVHGHGTTLPVTVDDMVRHAAAVMRGAGRALVLADLPFLSYADEASAVRSAGRLLQEAGVAGVKLEGGASIAPIVRKLVDLGVPVMGHIGFTPQSVNQIGLKVQGKAAADARRMLDDALALQAAGAFAIVIELAPAALAAEITKRLSIPTIGIGAGAGCDGQVQVWHDLLGLYGDKPPRHAKQFADVGAAIEGAVRAYAEEVQGGVFPTDANSSKIDPAELAEALKGA</sequence>
<feature type="binding site" evidence="7 10">
    <location>
        <position position="90"/>
    </location>
    <ligand>
        <name>Mg(2+)</name>
        <dbReference type="ChEBI" id="CHEBI:18420"/>
    </ligand>
</feature>
<dbReference type="SUPFAM" id="SSF51621">
    <property type="entry name" value="Phosphoenolpyruvate/pyruvate domain"/>
    <property type="match status" value="1"/>
</dbReference>
<dbReference type="GO" id="GO:0003864">
    <property type="term" value="F:3-methyl-2-oxobutanoate hydroxymethyltransferase activity"/>
    <property type="evidence" value="ECO:0007669"/>
    <property type="project" value="UniProtKB-UniRule"/>
</dbReference>
<evidence type="ECO:0000256" key="10">
    <source>
        <dbReference type="PIRSR" id="PIRSR000388-3"/>
    </source>
</evidence>
<dbReference type="Gene3D" id="3.20.20.60">
    <property type="entry name" value="Phosphoenolpyruvate-binding domains"/>
    <property type="match status" value="1"/>
</dbReference>
<comment type="pathway">
    <text evidence="1 7">Cofactor biosynthesis; (R)-pantothenate biosynthesis; (R)-pantoate from 3-methyl-2-oxobutanoate: step 1/2.</text>
</comment>
<dbReference type="PANTHER" id="PTHR20881:SF0">
    <property type="entry name" value="3-METHYL-2-OXOBUTANOATE HYDROXYMETHYLTRANSFERASE"/>
    <property type="match status" value="1"/>
</dbReference>
<dbReference type="EC" id="2.1.2.11" evidence="7"/>
<dbReference type="FunFam" id="3.20.20.60:FF:000003">
    <property type="entry name" value="3-methyl-2-oxobutanoate hydroxymethyltransferase"/>
    <property type="match status" value="1"/>
</dbReference>